<name>A0A423L471_PSEFL</name>
<protein>
    <submittedName>
        <fullName evidence="1">Uncharacterized protein</fullName>
    </submittedName>
</protein>
<comment type="caution">
    <text evidence="1">The sequence shown here is derived from an EMBL/GenBank/DDBJ whole genome shotgun (WGS) entry which is preliminary data.</text>
</comment>
<dbReference type="Proteomes" id="UP000285757">
    <property type="component" value="Unassembled WGS sequence"/>
</dbReference>
<organism evidence="1 2">
    <name type="scientific">Pseudomonas fluorescens</name>
    <dbReference type="NCBI Taxonomy" id="294"/>
    <lineage>
        <taxon>Bacteria</taxon>
        <taxon>Pseudomonadati</taxon>
        <taxon>Pseudomonadota</taxon>
        <taxon>Gammaproteobacteria</taxon>
        <taxon>Pseudomonadales</taxon>
        <taxon>Pseudomonadaceae</taxon>
        <taxon>Pseudomonas</taxon>
    </lineage>
</organism>
<dbReference type="AlphaFoldDB" id="A0A423L471"/>
<gene>
    <name evidence="1" type="ORF">BK671_22380</name>
</gene>
<accession>A0A423L471</accession>
<sequence length="76" mass="8769">MTVGFREIAPRRTRTSIPEYRFDKLTIIAGSDASIMGLARQQIFAPLPLIIMKKPMAARPLLQIDWRLRISPTQFR</sequence>
<reference evidence="1 2" key="1">
    <citation type="submission" date="2016-10" db="EMBL/GenBank/DDBJ databases">
        <title>Comparative genome analysis of multiple Pseudomonas spp. focuses on biocontrol and plant growth promoting traits.</title>
        <authorList>
            <person name="Tao X.-Y."/>
            <person name="Taylor C.G."/>
        </authorList>
    </citation>
    <scope>NUCLEOTIDE SEQUENCE [LARGE SCALE GENOMIC DNA]</scope>
    <source>
        <strain evidence="1 2">24D3</strain>
    </source>
</reference>
<evidence type="ECO:0000313" key="2">
    <source>
        <dbReference type="Proteomes" id="UP000285757"/>
    </source>
</evidence>
<proteinExistence type="predicted"/>
<evidence type="ECO:0000313" key="1">
    <source>
        <dbReference type="EMBL" id="RON63120.1"/>
    </source>
</evidence>
<dbReference type="EMBL" id="MOBU01000018">
    <property type="protein sequence ID" value="RON63120.1"/>
    <property type="molecule type" value="Genomic_DNA"/>
</dbReference>